<dbReference type="Proteomes" id="UP000190911">
    <property type="component" value="Chromosome I"/>
</dbReference>
<gene>
    <name evidence="2" type="ORF">SAMN05878437_2250</name>
</gene>
<dbReference type="Pfam" id="PF04307">
    <property type="entry name" value="YdjM"/>
    <property type="match status" value="1"/>
</dbReference>
<dbReference type="InParanoid" id="A0A1M7HNU2"/>
<dbReference type="EMBL" id="LT670847">
    <property type="protein sequence ID" value="SHM30165.1"/>
    <property type="molecule type" value="Genomic_DNA"/>
</dbReference>
<keyword evidence="3" id="KW-1185">Reference proteome</keyword>
<feature type="transmembrane region" description="Helical" evidence="1">
    <location>
        <begin position="185"/>
        <end position="205"/>
    </location>
</feature>
<feature type="transmembrane region" description="Helical" evidence="1">
    <location>
        <begin position="7"/>
        <end position="23"/>
    </location>
</feature>
<keyword evidence="1" id="KW-1133">Transmembrane helix</keyword>
<proteinExistence type="predicted"/>
<evidence type="ECO:0000256" key="1">
    <source>
        <dbReference type="SAM" id="Phobius"/>
    </source>
</evidence>
<dbReference type="RefSeq" id="WP_079553690.1">
    <property type="nucleotide sequence ID" value="NZ_LT670847.1"/>
</dbReference>
<keyword evidence="1" id="KW-0472">Membrane</keyword>
<accession>A0A1M7HNU2</accession>
<sequence length="223" mass="23819">MANFRTHITVAAAGGALLAYVGFKAQWWPPLQALVVCALTAFGGILPDIDADHSRSNRLIFTLLTVPALVMGAVLLQPWLSPAVLLLACVGIYIGVRYVGGALFSRLTVHRGGWHSLLAAALCTLTAAALSFHWLAQPAWLAWSHGMAVLLGFLIHLLLDEIYSVDLAGGRLKRSFGTALKPADLSRPAASLLMLIATVTLIPWLPPWDALGSLLSQGAGLWR</sequence>
<keyword evidence="1" id="KW-0812">Transmembrane</keyword>
<protein>
    <submittedName>
        <fullName evidence="2">LexA-binding, inner membrane-associated putative hydrolase</fullName>
    </submittedName>
</protein>
<reference evidence="2 3" key="1">
    <citation type="submission" date="2016-11" db="EMBL/GenBank/DDBJ databases">
        <authorList>
            <person name="Jaros S."/>
            <person name="Januszkiewicz K."/>
            <person name="Wedrychowicz H."/>
        </authorList>
    </citation>
    <scope>NUCLEOTIDE SEQUENCE [LARGE SCALE GENOMIC DNA]</scope>
    <source>
        <strain evidence="2 3">ACAM 12</strain>
    </source>
</reference>
<dbReference type="STRING" id="29571.SAMN05878437_2250"/>
<dbReference type="AlphaFoldDB" id="A0A1M7HNU2"/>
<keyword evidence="2" id="KW-0378">Hydrolase</keyword>
<feature type="transmembrane region" description="Helical" evidence="1">
    <location>
        <begin position="29"/>
        <end position="47"/>
    </location>
</feature>
<dbReference type="InterPro" id="IPR007404">
    <property type="entry name" value="YdjM-like"/>
</dbReference>
<feature type="transmembrane region" description="Helical" evidence="1">
    <location>
        <begin position="83"/>
        <end position="104"/>
    </location>
</feature>
<dbReference type="OrthoDB" id="5295350at2"/>
<evidence type="ECO:0000313" key="3">
    <source>
        <dbReference type="Proteomes" id="UP000190911"/>
    </source>
</evidence>
<dbReference type="GO" id="GO:0016787">
    <property type="term" value="F:hydrolase activity"/>
    <property type="evidence" value="ECO:0007669"/>
    <property type="project" value="UniProtKB-KW"/>
</dbReference>
<feature type="transmembrane region" description="Helical" evidence="1">
    <location>
        <begin position="116"/>
        <end position="136"/>
    </location>
</feature>
<name>A0A1M7HNU2_9GAMM</name>
<evidence type="ECO:0000313" key="2">
    <source>
        <dbReference type="EMBL" id="SHM30165.1"/>
    </source>
</evidence>
<feature type="transmembrane region" description="Helical" evidence="1">
    <location>
        <begin position="142"/>
        <end position="164"/>
    </location>
</feature>
<organism evidence="2 3">
    <name type="scientific">Vreelandella subglaciescola</name>
    <dbReference type="NCBI Taxonomy" id="29571"/>
    <lineage>
        <taxon>Bacteria</taxon>
        <taxon>Pseudomonadati</taxon>
        <taxon>Pseudomonadota</taxon>
        <taxon>Gammaproteobacteria</taxon>
        <taxon>Oceanospirillales</taxon>
        <taxon>Halomonadaceae</taxon>
        <taxon>Vreelandella</taxon>
    </lineage>
</organism>
<feature type="transmembrane region" description="Helical" evidence="1">
    <location>
        <begin position="59"/>
        <end position="77"/>
    </location>
</feature>